<dbReference type="AlphaFoldDB" id="A0AAE1BJZ6"/>
<dbReference type="Proteomes" id="UP001286313">
    <property type="component" value="Unassembled WGS sequence"/>
</dbReference>
<name>A0AAE1BJZ6_PETCI</name>
<feature type="region of interest" description="Disordered" evidence="1">
    <location>
        <begin position="104"/>
        <end position="124"/>
    </location>
</feature>
<organism evidence="2 3">
    <name type="scientific">Petrolisthes cinctipes</name>
    <name type="common">Flat porcelain crab</name>
    <dbReference type="NCBI Taxonomy" id="88211"/>
    <lineage>
        <taxon>Eukaryota</taxon>
        <taxon>Metazoa</taxon>
        <taxon>Ecdysozoa</taxon>
        <taxon>Arthropoda</taxon>
        <taxon>Crustacea</taxon>
        <taxon>Multicrustacea</taxon>
        <taxon>Malacostraca</taxon>
        <taxon>Eumalacostraca</taxon>
        <taxon>Eucarida</taxon>
        <taxon>Decapoda</taxon>
        <taxon>Pleocyemata</taxon>
        <taxon>Anomura</taxon>
        <taxon>Galatheoidea</taxon>
        <taxon>Porcellanidae</taxon>
        <taxon>Petrolisthes</taxon>
    </lineage>
</organism>
<reference evidence="2" key="1">
    <citation type="submission" date="2023-10" db="EMBL/GenBank/DDBJ databases">
        <title>Genome assemblies of two species of porcelain crab, Petrolisthes cinctipes and Petrolisthes manimaculis (Anomura: Porcellanidae).</title>
        <authorList>
            <person name="Angst P."/>
        </authorList>
    </citation>
    <scope>NUCLEOTIDE SEQUENCE</scope>
    <source>
        <strain evidence="2">PB745_01</strain>
        <tissue evidence="2">Gill</tissue>
    </source>
</reference>
<evidence type="ECO:0000313" key="3">
    <source>
        <dbReference type="Proteomes" id="UP001286313"/>
    </source>
</evidence>
<evidence type="ECO:0000313" key="2">
    <source>
        <dbReference type="EMBL" id="KAK3851843.1"/>
    </source>
</evidence>
<dbReference type="EMBL" id="JAWQEG010007700">
    <property type="protein sequence ID" value="KAK3851843.1"/>
    <property type="molecule type" value="Genomic_DNA"/>
</dbReference>
<comment type="caution">
    <text evidence="2">The sequence shown here is derived from an EMBL/GenBank/DDBJ whole genome shotgun (WGS) entry which is preliminary data.</text>
</comment>
<evidence type="ECO:0000256" key="1">
    <source>
        <dbReference type="SAM" id="MobiDB-lite"/>
    </source>
</evidence>
<gene>
    <name evidence="2" type="ORF">Pcinc_041536</name>
</gene>
<feature type="compositionally biased region" description="Polar residues" evidence="1">
    <location>
        <begin position="106"/>
        <end position="124"/>
    </location>
</feature>
<protein>
    <submittedName>
        <fullName evidence="2">Uncharacterized protein</fullName>
    </submittedName>
</protein>
<feature type="non-terminal residue" evidence="2">
    <location>
        <position position="1"/>
    </location>
</feature>
<proteinExistence type="predicted"/>
<sequence length="124" mass="13276">SFSRLASRRRTTSFLTWREKKRTNEGNTNKTKRVAQLFLACCVCVSERDNGGGASAAPSPLDCQHDTDTSPLFPGCCSLTLSSRSPTPPLTPPGTHISLAFPPLAGQQQHGPVSCQKSSFRGNG</sequence>
<keyword evidence="3" id="KW-1185">Reference proteome</keyword>
<accession>A0AAE1BJZ6</accession>